<dbReference type="GeneID" id="36324862"/>
<dbReference type="RefSeq" id="XP_024334250.1">
    <property type="nucleotide sequence ID" value="XM_024479912.1"/>
</dbReference>
<evidence type="ECO:0000313" key="1">
    <source>
        <dbReference type="EMBL" id="OSX57456.1"/>
    </source>
</evidence>
<dbReference type="EMBL" id="KZ110608">
    <property type="protein sequence ID" value="OSX57456.1"/>
    <property type="molecule type" value="Genomic_DNA"/>
</dbReference>
<organism evidence="1 2">
    <name type="scientific">Postia placenta MAD-698-R-SB12</name>
    <dbReference type="NCBI Taxonomy" id="670580"/>
    <lineage>
        <taxon>Eukaryota</taxon>
        <taxon>Fungi</taxon>
        <taxon>Dikarya</taxon>
        <taxon>Basidiomycota</taxon>
        <taxon>Agaricomycotina</taxon>
        <taxon>Agaricomycetes</taxon>
        <taxon>Polyporales</taxon>
        <taxon>Adustoporiaceae</taxon>
        <taxon>Rhodonia</taxon>
    </lineage>
</organism>
<dbReference type="OrthoDB" id="3208495at2759"/>
<gene>
    <name evidence="1" type="ORF">POSPLADRAFT_1050105</name>
</gene>
<dbReference type="AlphaFoldDB" id="A0A1X6MMJ7"/>
<reference evidence="1 2" key="1">
    <citation type="submission" date="2017-04" db="EMBL/GenBank/DDBJ databases">
        <title>Genome Sequence of the Model Brown-Rot Fungus Postia placenta SB12.</title>
        <authorList>
            <consortium name="DOE Joint Genome Institute"/>
            <person name="Gaskell J."/>
            <person name="Kersten P."/>
            <person name="Larrondo L.F."/>
            <person name="Canessa P."/>
            <person name="Martinez D."/>
            <person name="Hibbett D."/>
            <person name="Schmoll M."/>
            <person name="Kubicek C.P."/>
            <person name="Martinez A.T."/>
            <person name="Yadav J."/>
            <person name="Master E."/>
            <person name="Magnuson J.K."/>
            <person name="James T."/>
            <person name="Yaver D."/>
            <person name="Berka R."/>
            <person name="Labutti K."/>
            <person name="Lipzen A."/>
            <person name="Aerts A."/>
            <person name="Barry K."/>
            <person name="Henrissat B."/>
            <person name="Blanchette R."/>
            <person name="Grigoriev I."/>
            <person name="Cullen D."/>
        </authorList>
    </citation>
    <scope>NUCLEOTIDE SEQUENCE [LARGE SCALE GENOMIC DNA]</scope>
    <source>
        <strain evidence="1 2">MAD-698-R-SB12</strain>
    </source>
</reference>
<dbReference type="Proteomes" id="UP000194127">
    <property type="component" value="Unassembled WGS sequence"/>
</dbReference>
<dbReference type="STRING" id="670580.A0A1X6MMJ7"/>
<evidence type="ECO:0000313" key="2">
    <source>
        <dbReference type="Proteomes" id="UP000194127"/>
    </source>
</evidence>
<dbReference type="InterPro" id="IPR041078">
    <property type="entry name" value="Plavaka"/>
</dbReference>
<name>A0A1X6MMJ7_9APHY</name>
<keyword evidence="2" id="KW-1185">Reference proteome</keyword>
<proteinExistence type="predicted"/>
<dbReference type="Pfam" id="PF18759">
    <property type="entry name" value="Plavaka"/>
    <property type="match status" value="1"/>
</dbReference>
<protein>
    <submittedName>
        <fullName evidence="1">Uncharacterized protein</fullName>
    </submittedName>
</protein>
<accession>A0A1X6MMJ7</accession>
<sequence>MGRLGQAVRVGPCAAGLCAACRRGPGGRVIRSAFAEPLARQFHLFPFKRLWQSTSASHTERVYDELYTSDAWLQAHDDLQRQPPEPGCQLERVIAGLMFWSDSMRLANFGSAKAWPIYLYFGNLSKYIRACPSKHAGHHVAYIPSSSALLTHCCRELFHAIWKHLLDADFVHAYKHGIVIQCADGVWRRVYPRIFTYSADYPKKVLIATLRDNGQCPCPRCLTLKTDLWKMGYKHDLRCREAPGIIRTWTSRVRDLVLSAREGIYQQGLGVTSAAIQRLSRLENAFTSCLGDSFDVFSILPVDFMHEVELGVWKALFTHLIRILYAVAPSGQMVVELNHR</sequence>